<dbReference type="Pfam" id="PF13832">
    <property type="entry name" value="zf-HC5HC2H_2"/>
    <property type="match status" value="1"/>
</dbReference>
<protein>
    <submittedName>
        <fullName evidence="12">(pine wood nematode) hypothetical protein</fullName>
    </submittedName>
</protein>
<evidence type="ECO:0000313" key="12">
    <source>
        <dbReference type="EMBL" id="CAD5225658.1"/>
    </source>
</evidence>
<evidence type="ECO:0000256" key="2">
    <source>
        <dbReference type="ARBA" id="ARBA00022737"/>
    </source>
</evidence>
<dbReference type="eggNOG" id="KOG0955">
    <property type="taxonomic scope" value="Eukaryota"/>
</dbReference>
<feature type="domain" description="Bromo" evidence="9">
    <location>
        <begin position="484"/>
        <end position="554"/>
    </location>
</feature>
<name>A0A1I7S257_BURXY</name>
<proteinExistence type="predicted"/>
<dbReference type="InterPro" id="IPR019542">
    <property type="entry name" value="Enhancer_polycomb-like_N"/>
</dbReference>
<dbReference type="CDD" id="cd15572">
    <property type="entry name" value="PHD_BRPF"/>
    <property type="match status" value="1"/>
</dbReference>
<dbReference type="InterPro" id="IPR034732">
    <property type="entry name" value="EPHD"/>
</dbReference>
<dbReference type="FunFam" id="3.30.40.10:FF:000008">
    <property type="entry name" value="Bromodomain containing 1, isoform CRA_a"/>
    <property type="match status" value="1"/>
</dbReference>
<keyword evidence="14" id="KW-1185">Reference proteome</keyword>
<feature type="compositionally biased region" description="Basic and acidic residues" evidence="8">
    <location>
        <begin position="675"/>
        <end position="690"/>
    </location>
</feature>
<dbReference type="PROSITE" id="PS50016">
    <property type="entry name" value="ZF_PHD_2"/>
    <property type="match status" value="1"/>
</dbReference>
<feature type="compositionally biased region" description="Low complexity" evidence="8">
    <location>
        <begin position="654"/>
        <end position="663"/>
    </location>
</feature>
<dbReference type="PROSITE" id="PS51805">
    <property type="entry name" value="EPHD"/>
    <property type="match status" value="1"/>
</dbReference>
<dbReference type="InterPro" id="IPR001965">
    <property type="entry name" value="Znf_PHD"/>
</dbReference>
<dbReference type="Proteomes" id="UP000659654">
    <property type="component" value="Unassembled WGS sequence"/>
</dbReference>
<accession>A0A1I7S257</accession>
<dbReference type="EMBL" id="CAJFDI010000004">
    <property type="protein sequence ID" value="CAD5225658.1"/>
    <property type="molecule type" value="Genomic_DNA"/>
</dbReference>
<evidence type="ECO:0000313" key="15">
    <source>
        <dbReference type="WBParaSite" id="BXY_0708600.1"/>
    </source>
</evidence>
<evidence type="ECO:0000259" key="9">
    <source>
        <dbReference type="PROSITE" id="PS50014"/>
    </source>
</evidence>
<dbReference type="InterPro" id="IPR019787">
    <property type="entry name" value="Znf_PHD-finger"/>
</dbReference>
<gene>
    <name evidence="12" type="ORF">BXYJ_LOCUS8655</name>
</gene>
<dbReference type="Gene3D" id="3.30.40.10">
    <property type="entry name" value="Zinc/RING finger domain, C3HC4 (zinc finger)"/>
    <property type="match status" value="2"/>
</dbReference>
<sequence length="837" mass="96156">MVGVESIVEVQLDDRVCRLNPTNQQHVLEPSPSLFIAKPREKLKVRRPVTKECHSNLEDVKMPEDYYVFTGNEFETSENSVEYDVEDVDVEWLRLVNDKRAKDKLKPLTEDEVEKAIDRFEKASHFQSEHRPPQVDDDAPCCICNEAEDANTNQIIFCDMCNIAVHQECYGVPYIPAGQWLCRKCQLSPSQPVQCELCPFKDGAFKQTADGKWVHVVCALWLSEVHFANVVFLEPVEGVKNSLKRRAKLTCQVCRIKHGACLQCSKKCCVRPFHVTCAIFSEMLMEVRQSEKDGSEDTVVERFVYCHQHSAAKAKVDIHSSSFKRLVSEKLKRARRALQNSSKQINNLVLPVVPRSQFDDIKSELKVDRPEDLLHFWFLKRRARCGVPLLRRLQVYHSKKQVGRRSGEGLLDEITAAGRDSSQWDQLLRTGKLRNNLEKLRLLVELVKKREKIKLETIQNYRDIVENALKSIRTILEETLERLVERDHLHVFTQPVNEAEVPGYSNIIKKPIDFGKMYKKLENGDYRRVADLKADFDLMMSNCESFNRNNEHFLRYGQIIKSLGSKILKEAEAEVELTASPKMLCELPFLFPECSKNENMQIINRANSIADMTNSKPLERRSSTASVKSSRKALNGLKRGRDTAQPKILDFFKPVVTPTTPSSPQSPPHKRARPRSPEKKSKVIRSRQDYFTETSSDTAGVSTDEDIGGMRRRLRRSNRSGRQSENDSDAVNGADFMHNDIVWAPMGREKMVGRIVKRTLVEFEEEKEIRDKIKQLRPSADPSMVPILFFDVNSTVQYVNYTDLSHCDVMKTPSADNQTLLAAFGRAKEYWEKTMRD</sequence>
<evidence type="ECO:0000256" key="5">
    <source>
        <dbReference type="ARBA" id="ARBA00023117"/>
    </source>
</evidence>
<dbReference type="AlphaFoldDB" id="A0A1I7S257"/>
<feature type="region of interest" description="Disordered" evidence="8">
    <location>
        <begin position="653"/>
        <end position="732"/>
    </location>
</feature>
<dbReference type="InterPro" id="IPR001487">
    <property type="entry name" value="Bromodomain"/>
</dbReference>
<evidence type="ECO:0000256" key="6">
    <source>
        <dbReference type="PROSITE-ProRule" id="PRU00035"/>
    </source>
</evidence>
<dbReference type="Pfam" id="PF13831">
    <property type="entry name" value="PHD_2"/>
    <property type="match status" value="1"/>
</dbReference>
<dbReference type="SMART" id="SM00249">
    <property type="entry name" value="PHD"/>
    <property type="match status" value="2"/>
</dbReference>
<dbReference type="SMART" id="SM00297">
    <property type="entry name" value="BROMO"/>
    <property type="match status" value="1"/>
</dbReference>
<evidence type="ECO:0000256" key="8">
    <source>
        <dbReference type="SAM" id="MobiDB-lite"/>
    </source>
</evidence>
<feature type="compositionally biased region" description="Basic residues" evidence="8">
    <location>
        <begin position="710"/>
        <end position="719"/>
    </location>
</feature>
<evidence type="ECO:0000313" key="13">
    <source>
        <dbReference type="Proteomes" id="UP000095284"/>
    </source>
</evidence>
<dbReference type="EMBL" id="CAJFCV020000004">
    <property type="protein sequence ID" value="CAG9114889.1"/>
    <property type="molecule type" value="Genomic_DNA"/>
</dbReference>
<dbReference type="PANTHER" id="PTHR13793:SF107">
    <property type="entry name" value="BROMODOMAIN-CONTAINING PROTEIN HOMOLOG"/>
    <property type="match status" value="1"/>
</dbReference>
<evidence type="ECO:0000259" key="11">
    <source>
        <dbReference type="PROSITE" id="PS51805"/>
    </source>
</evidence>
<organism evidence="13 15">
    <name type="scientific">Bursaphelenchus xylophilus</name>
    <name type="common">Pinewood nematode worm</name>
    <name type="synonym">Aphelenchoides xylophilus</name>
    <dbReference type="NCBI Taxonomy" id="6326"/>
    <lineage>
        <taxon>Eukaryota</taxon>
        <taxon>Metazoa</taxon>
        <taxon>Ecdysozoa</taxon>
        <taxon>Nematoda</taxon>
        <taxon>Chromadorea</taxon>
        <taxon>Rhabditida</taxon>
        <taxon>Tylenchina</taxon>
        <taxon>Tylenchomorpha</taxon>
        <taxon>Aphelenchoidea</taxon>
        <taxon>Aphelenchoididae</taxon>
        <taxon>Bursaphelenchus</taxon>
    </lineage>
</organism>
<evidence type="ECO:0000256" key="4">
    <source>
        <dbReference type="ARBA" id="ARBA00022833"/>
    </source>
</evidence>
<dbReference type="InterPro" id="IPR019786">
    <property type="entry name" value="Zinc_finger_PHD-type_CS"/>
</dbReference>
<dbReference type="SUPFAM" id="SSF47370">
    <property type="entry name" value="Bromodomain"/>
    <property type="match status" value="1"/>
</dbReference>
<dbReference type="WBParaSite" id="BXY_0708600.1">
    <property type="protein sequence ID" value="BXY_0708600.1"/>
    <property type="gene ID" value="BXY_0708600"/>
</dbReference>
<keyword evidence="1" id="KW-0479">Metal-binding</keyword>
<feature type="domain" description="PHD-type" evidence="10">
    <location>
        <begin position="138"/>
        <end position="188"/>
    </location>
</feature>
<dbReference type="GO" id="GO:0008270">
    <property type="term" value="F:zinc ion binding"/>
    <property type="evidence" value="ECO:0007669"/>
    <property type="project" value="UniProtKB-KW"/>
</dbReference>
<dbReference type="Pfam" id="PF10513">
    <property type="entry name" value="EPL1"/>
    <property type="match status" value="1"/>
</dbReference>
<dbReference type="GO" id="GO:0006357">
    <property type="term" value="P:regulation of transcription by RNA polymerase II"/>
    <property type="evidence" value="ECO:0007669"/>
    <property type="project" value="TreeGrafter"/>
</dbReference>
<feature type="compositionally biased region" description="Polar residues" evidence="8">
    <location>
        <begin position="691"/>
        <end position="701"/>
    </location>
</feature>
<evidence type="ECO:0000256" key="3">
    <source>
        <dbReference type="ARBA" id="ARBA00022771"/>
    </source>
</evidence>
<feature type="region of interest" description="Disordered" evidence="8">
    <location>
        <begin position="613"/>
        <end position="640"/>
    </location>
</feature>
<evidence type="ECO:0000256" key="1">
    <source>
        <dbReference type="ARBA" id="ARBA00022723"/>
    </source>
</evidence>
<dbReference type="InterPro" id="IPR013083">
    <property type="entry name" value="Znf_RING/FYVE/PHD"/>
</dbReference>
<reference evidence="15" key="1">
    <citation type="submission" date="2016-11" db="UniProtKB">
        <authorList>
            <consortium name="WormBaseParasite"/>
        </authorList>
    </citation>
    <scope>IDENTIFICATION</scope>
</reference>
<keyword evidence="2" id="KW-0677">Repeat</keyword>
<feature type="domain" description="PHD-type" evidence="11">
    <location>
        <begin position="192"/>
        <end position="310"/>
    </location>
</feature>
<evidence type="ECO:0000259" key="10">
    <source>
        <dbReference type="PROSITE" id="PS50016"/>
    </source>
</evidence>
<keyword evidence="3 7" id="KW-0863">Zinc-finger</keyword>
<dbReference type="PRINTS" id="PR00503">
    <property type="entry name" value="BROMODOMAIN"/>
</dbReference>
<keyword evidence="4" id="KW-0862">Zinc</keyword>
<dbReference type="InterPro" id="IPR011011">
    <property type="entry name" value="Znf_FYVE_PHD"/>
</dbReference>
<evidence type="ECO:0000313" key="14">
    <source>
        <dbReference type="Proteomes" id="UP000659654"/>
    </source>
</evidence>
<dbReference type="OrthoDB" id="20839at2759"/>
<dbReference type="Proteomes" id="UP000582659">
    <property type="component" value="Unassembled WGS sequence"/>
</dbReference>
<dbReference type="PANTHER" id="PTHR13793">
    <property type="entry name" value="PHD FINGER PROTEINS"/>
    <property type="match status" value="1"/>
</dbReference>
<dbReference type="Pfam" id="PF00439">
    <property type="entry name" value="Bromodomain"/>
    <property type="match status" value="1"/>
</dbReference>
<dbReference type="SUPFAM" id="SSF57903">
    <property type="entry name" value="FYVE/PHD zinc finger"/>
    <property type="match status" value="1"/>
</dbReference>
<evidence type="ECO:0000256" key="7">
    <source>
        <dbReference type="PROSITE-ProRule" id="PRU00146"/>
    </source>
</evidence>
<dbReference type="Proteomes" id="UP000095284">
    <property type="component" value="Unplaced"/>
</dbReference>
<dbReference type="SMR" id="A0A1I7S257"/>
<dbReference type="Gene3D" id="1.20.920.10">
    <property type="entry name" value="Bromodomain-like"/>
    <property type="match status" value="1"/>
</dbReference>
<dbReference type="InterPro" id="IPR036427">
    <property type="entry name" value="Bromodomain-like_sf"/>
</dbReference>
<dbReference type="PROSITE" id="PS01359">
    <property type="entry name" value="ZF_PHD_1"/>
    <property type="match status" value="1"/>
</dbReference>
<reference evidence="12" key="2">
    <citation type="submission" date="2020-09" db="EMBL/GenBank/DDBJ databases">
        <authorList>
            <person name="Kikuchi T."/>
        </authorList>
    </citation>
    <scope>NUCLEOTIDE SEQUENCE</scope>
    <source>
        <strain evidence="12">Ka4C1</strain>
    </source>
</reference>
<keyword evidence="5 6" id="KW-0103">Bromodomain</keyword>
<dbReference type="InterPro" id="IPR050701">
    <property type="entry name" value="Histone_Mod_Regulator"/>
</dbReference>
<dbReference type="PROSITE" id="PS50014">
    <property type="entry name" value="BROMODOMAIN_2"/>
    <property type="match status" value="1"/>
</dbReference>